<organism evidence="2 3">
    <name type="scientific">Loigolactobacillus bifermentans DSM 20003</name>
    <dbReference type="NCBI Taxonomy" id="1423726"/>
    <lineage>
        <taxon>Bacteria</taxon>
        <taxon>Bacillati</taxon>
        <taxon>Bacillota</taxon>
        <taxon>Bacilli</taxon>
        <taxon>Lactobacillales</taxon>
        <taxon>Lactobacillaceae</taxon>
        <taxon>Loigolactobacillus</taxon>
    </lineage>
</organism>
<evidence type="ECO:0000313" key="3">
    <source>
        <dbReference type="Proteomes" id="UP000051461"/>
    </source>
</evidence>
<dbReference type="SUPFAM" id="SSF140683">
    <property type="entry name" value="SP0561-like"/>
    <property type="match status" value="1"/>
</dbReference>
<dbReference type="AlphaFoldDB" id="A0A0R1GE33"/>
<proteinExistence type="predicted"/>
<dbReference type="InterPro" id="IPR038062">
    <property type="entry name" value="ScdA-like_N_sf"/>
</dbReference>
<feature type="domain" description="DUF1858" evidence="1">
    <location>
        <begin position="6"/>
        <end position="64"/>
    </location>
</feature>
<dbReference type="InterPro" id="IPR015077">
    <property type="entry name" value="DUF1858"/>
</dbReference>
<dbReference type="PATRIC" id="fig|1423726.3.peg.2041"/>
<dbReference type="Proteomes" id="UP000051461">
    <property type="component" value="Unassembled WGS sequence"/>
</dbReference>
<dbReference type="OrthoDB" id="411397at2"/>
<comment type="caution">
    <text evidence="2">The sequence shown here is derived from an EMBL/GenBank/DDBJ whole genome shotgun (WGS) entry which is preliminary data.</text>
</comment>
<evidence type="ECO:0000259" key="1">
    <source>
        <dbReference type="Pfam" id="PF08984"/>
    </source>
</evidence>
<sequence length="78" mass="8324">MATGTIDLTQTVYELVTAHSEVADVLADLGLKEIKNPAMLNTAGRFMTIPKGAAMKHVPLDEIVAKLEALGFEVIGNE</sequence>
<protein>
    <recommendedName>
        <fullName evidence="1">DUF1858 domain-containing protein</fullName>
    </recommendedName>
</protein>
<accession>A0A0R1GE33</accession>
<evidence type="ECO:0000313" key="2">
    <source>
        <dbReference type="EMBL" id="KRK32541.1"/>
    </source>
</evidence>
<dbReference type="Pfam" id="PF08984">
    <property type="entry name" value="DUF1858"/>
    <property type="match status" value="1"/>
</dbReference>
<dbReference type="EMBL" id="AZDA01000140">
    <property type="protein sequence ID" value="KRK32541.1"/>
    <property type="molecule type" value="Genomic_DNA"/>
</dbReference>
<keyword evidence="3" id="KW-1185">Reference proteome</keyword>
<gene>
    <name evidence="2" type="ORF">FC07_GL001965</name>
</gene>
<dbReference type="STRING" id="1423726.FC07_GL001965"/>
<dbReference type="RefSeq" id="WP_057905807.1">
    <property type="nucleotide sequence ID" value="NZ_AZDA01000140.1"/>
</dbReference>
<dbReference type="Gene3D" id="1.10.3910.10">
    <property type="entry name" value="SP0561-like"/>
    <property type="match status" value="1"/>
</dbReference>
<reference evidence="2 3" key="1">
    <citation type="journal article" date="2015" name="Genome Announc.">
        <title>Expanding the biotechnology potential of lactobacilli through comparative genomics of 213 strains and associated genera.</title>
        <authorList>
            <person name="Sun Z."/>
            <person name="Harris H.M."/>
            <person name="McCann A."/>
            <person name="Guo C."/>
            <person name="Argimon S."/>
            <person name="Zhang W."/>
            <person name="Yang X."/>
            <person name="Jeffery I.B."/>
            <person name="Cooney J.C."/>
            <person name="Kagawa T.F."/>
            <person name="Liu W."/>
            <person name="Song Y."/>
            <person name="Salvetti E."/>
            <person name="Wrobel A."/>
            <person name="Rasinkangas P."/>
            <person name="Parkhill J."/>
            <person name="Rea M.C."/>
            <person name="O'Sullivan O."/>
            <person name="Ritari J."/>
            <person name="Douillard F.P."/>
            <person name="Paul Ross R."/>
            <person name="Yang R."/>
            <person name="Briner A.E."/>
            <person name="Felis G.E."/>
            <person name="de Vos W.M."/>
            <person name="Barrangou R."/>
            <person name="Klaenhammer T.R."/>
            <person name="Caufield P.W."/>
            <person name="Cui Y."/>
            <person name="Zhang H."/>
            <person name="O'Toole P.W."/>
        </authorList>
    </citation>
    <scope>NUCLEOTIDE SEQUENCE [LARGE SCALE GENOMIC DNA]</scope>
    <source>
        <strain evidence="2 3">DSM 20003</strain>
    </source>
</reference>
<name>A0A0R1GE33_9LACO</name>